<reference evidence="1 2" key="1">
    <citation type="journal article" date="2022" name="DNA Res.">
        <title>Chromosomal-level genome assembly of the orchid tree Bauhinia variegata (Leguminosae; Cercidoideae) supports the allotetraploid origin hypothesis of Bauhinia.</title>
        <authorList>
            <person name="Zhong Y."/>
            <person name="Chen Y."/>
            <person name="Zheng D."/>
            <person name="Pang J."/>
            <person name="Liu Y."/>
            <person name="Luo S."/>
            <person name="Meng S."/>
            <person name="Qian L."/>
            <person name="Wei D."/>
            <person name="Dai S."/>
            <person name="Zhou R."/>
        </authorList>
    </citation>
    <scope>NUCLEOTIDE SEQUENCE [LARGE SCALE GENOMIC DNA]</scope>
    <source>
        <strain evidence="1">BV-YZ2020</strain>
    </source>
</reference>
<name>A0ACB9NIB2_BAUVA</name>
<protein>
    <submittedName>
        <fullName evidence="1">Uncharacterized protein</fullName>
    </submittedName>
</protein>
<comment type="caution">
    <text evidence="1">The sequence shown here is derived from an EMBL/GenBank/DDBJ whole genome shotgun (WGS) entry which is preliminary data.</text>
</comment>
<sequence length="318" mass="36747">MGSTQPFMSWTSNYEIAKDEDPFPLAYQLPSSDFSGNIGNGYFTVDWTYEFSMQDNISDVFPLMGSFPDPYETLSIEPTSSLKVADDDFCAIKNGCAVWNENDVAFDSDQQPLLLCKNGENGKEMQEDRKEKRCRKERMGSTIMLSRKTISEYFYMPITRAAKELNVGLTLLKKRYSFPSRKTKDAFFDFLNALVALIIFKSRSLMHNGLRFQELGMQEGQESEAKLRNAIEILEKEKKLLEEKPDLQLEDYTKRLRQACFKANYKKRKLMGMHMGSMDLLQCSLCAHERRDEFEDGCINDENEQHDINSLLPDARSY</sequence>
<gene>
    <name evidence="1" type="ORF">L6164_014574</name>
</gene>
<evidence type="ECO:0000313" key="1">
    <source>
        <dbReference type="EMBL" id="KAI4335991.1"/>
    </source>
</evidence>
<accession>A0ACB9NIB2</accession>
<dbReference type="EMBL" id="CM039431">
    <property type="protein sequence ID" value="KAI4335991.1"/>
    <property type="molecule type" value="Genomic_DNA"/>
</dbReference>
<evidence type="ECO:0000313" key="2">
    <source>
        <dbReference type="Proteomes" id="UP000828941"/>
    </source>
</evidence>
<organism evidence="1 2">
    <name type="scientific">Bauhinia variegata</name>
    <name type="common">Purple orchid tree</name>
    <name type="synonym">Phanera variegata</name>
    <dbReference type="NCBI Taxonomy" id="167791"/>
    <lineage>
        <taxon>Eukaryota</taxon>
        <taxon>Viridiplantae</taxon>
        <taxon>Streptophyta</taxon>
        <taxon>Embryophyta</taxon>
        <taxon>Tracheophyta</taxon>
        <taxon>Spermatophyta</taxon>
        <taxon>Magnoliopsida</taxon>
        <taxon>eudicotyledons</taxon>
        <taxon>Gunneridae</taxon>
        <taxon>Pentapetalae</taxon>
        <taxon>rosids</taxon>
        <taxon>fabids</taxon>
        <taxon>Fabales</taxon>
        <taxon>Fabaceae</taxon>
        <taxon>Cercidoideae</taxon>
        <taxon>Cercideae</taxon>
        <taxon>Bauhiniinae</taxon>
        <taxon>Bauhinia</taxon>
    </lineage>
</organism>
<keyword evidence="2" id="KW-1185">Reference proteome</keyword>
<proteinExistence type="predicted"/>
<dbReference type="Proteomes" id="UP000828941">
    <property type="component" value="Chromosome 6"/>
</dbReference>